<dbReference type="Proteomes" id="UP001595387">
    <property type="component" value="Unassembled WGS sequence"/>
</dbReference>
<keyword evidence="3" id="KW-0489">Methyltransferase</keyword>
<reference evidence="4" key="1">
    <citation type="journal article" date="2019" name="Int. J. Syst. Evol. Microbiol.">
        <title>The Global Catalogue of Microorganisms (GCM) 10K type strain sequencing project: providing services to taxonomists for standard genome sequencing and annotation.</title>
        <authorList>
            <consortium name="The Broad Institute Genomics Platform"/>
            <consortium name="The Broad Institute Genome Sequencing Center for Infectious Disease"/>
            <person name="Wu L."/>
            <person name="Ma J."/>
        </authorList>
    </citation>
    <scope>NUCLEOTIDE SEQUENCE [LARGE SCALE GENOMIC DNA]</scope>
    <source>
        <strain evidence="4">KCTC 13193</strain>
    </source>
</reference>
<dbReference type="InterPro" id="IPR041698">
    <property type="entry name" value="Methyltransf_25"/>
</dbReference>
<dbReference type="PANTHER" id="PTHR43861">
    <property type="entry name" value="TRANS-ACONITATE 2-METHYLTRANSFERASE-RELATED"/>
    <property type="match status" value="1"/>
</dbReference>
<organism evidence="3 4">
    <name type="scientific">Virgibacillus sediminis</name>
    <dbReference type="NCBI Taxonomy" id="202260"/>
    <lineage>
        <taxon>Bacteria</taxon>
        <taxon>Bacillati</taxon>
        <taxon>Bacillota</taxon>
        <taxon>Bacilli</taxon>
        <taxon>Bacillales</taxon>
        <taxon>Bacillaceae</taxon>
        <taxon>Virgibacillus</taxon>
    </lineage>
</organism>
<dbReference type="GO" id="GO:0061542">
    <property type="term" value="F:3-demethylubiquinol 3-O-methyltransferase activity"/>
    <property type="evidence" value="ECO:0007669"/>
    <property type="project" value="UniProtKB-EC"/>
</dbReference>
<evidence type="ECO:0000256" key="1">
    <source>
        <dbReference type="ARBA" id="ARBA00022679"/>
    </source>
</evidence>
<dbReference type="PANTHER" id="PTHR43861:SF3">
    <property type="entry name" value="PUTATIVE (AFU_ORTHOLOGUE AFUA_2G14390)-RELATED"/>
    <property type="match status" value="1"/>
</dbReference>
<dbReference type="GO" id="GO:0102208">
    <property type="term" value="F:2-polyprenyl-6-hydroxyphenol methylase activity"/>
    <property type="evidence" value="ECO:0007669"/>
    <property type="project" value="UniProtKB-EC"/>
</dbReference>
<dbReference type="Gene3D" id="3.40.50.150">
    <property type="entry name" value="Vaccinia Virus protein VP39"/>
    <property type="match status" value="1"/>
</dbReference>
<dbReference type="CDD" id="cd02440">
    <property type="entry name" value="AdoMet_MTases"/>
    <property type="match status" value="1"/>
</dbReference>
<evidence type="ECO:0000259" key="2">
    <source>
        <dbReference type="Pfam" id="PF13649"/>
    </source>
</evidence>
<keyword evidence="1 3" id="KW-0808">Transferase</keyword>
<gene>
    <name evidence="3" type="ORF">ACFODW_07385</name>
</gene>
<evidence type="ECO:0000313" key="3">
    <source>
        <dbReference type="EMBL" id="MFC2948162.1"/>
    </source>
</evidence>
<dbReference type="SUPFAM" id="SSF53335">
    <property type="entry name" value="S-adenosyl-L-methionine-dependent methyltransferases"/>
    <property type="match status" value="1"/>
</dbReference>
<keyword evidence="4" id="KW-1185">Reference proteome</keyword>
<sequence>MSKEQWDNSFSDEEFVYGTRPNEFIEKMSGVLPDHSKIGCFAEGEGRNAVYLAGLGHEVTAYDQSPVGLAKAKELAKEHGVSLQTAVMDLTKEKVETRQYDAAVMVFGHVPREDQAFFIENILDSVKPGGHILLEVYSEDQLKYQTGGPKSLDMLYHPSQILEWIGDHQCLHFYYGEAERNEGKRHHGTGHVIQAVVRKKDTGEV</sequence>
<dbReference type="EC" id="2.1.1.64" evidence="3"/>
<evidence type="ECO:0000313" key="4">
    <source>
        <dbReference type="Proteomes" id="UP001595387"/>
    </source>
</evidence>
<dbReference type="Pfam" id="PF13649">
    <property type="entry name" value="Methyltransf_25"/>
    <property type="match status" value="1"/>
</dbReference>
<dbReference type="EMBL" id="JBHRRZ010000013">
    <property type="protein sequence ID" value="MFC2948162.1"/>
    <property type="molecule type" value="Genomic_DNA"/>
</dbReference>
<name>A0ABV7A554_9BACI</name>
<dbReference type="EC" id="2.1.1.222" evidence="3"/>
<feature type="domain" description="Methyltransferase" evidence="2">
    <location>
        <begin position="42"/>
        <end position="130"/>
    </location>
</feature>
<comment type="caution">
    <text evidence="3">The sequence shown here is derived from an EMBL/GenBank/DDBJ whole genome shotgun (WGS) entry which is preliminary data.</text>
</comment>
<accession>A0ABV7A554</accession>
<dbReference type="GO" id="GO:0032259">
    <property type="term" value="P:methylation"/>
    <property type="evidence" value="ECO:0007669"/>
    <property type="project" value="UniProtKB-KW"/>
</dbReference>
<proteinExistence type="predicted"/>
<protein>
    <submittedName>
        <fullName evidence="3">Class I SAM-dependent methyltransferase</fullName>
        <ecNumber evidence="3">2.1.1.222</ecNumber>
        <ecNumber evidence="3">2.1.1.64</ecNumber>
    </submittedName>
</protein>
<dbReference type="InterPro" id="IPR029063">
    <property type="entry name" value="SAM-dependent_MTases_sf"/>
</dbReference>
<dbReference type="RefSeq" id="WP_390304818.1">
    <property type="nucleotide sequence ID" value="NZ_JBHRRZ010000013.1"/>
</dbReference>